<evidence type="ECO:0000313" key="2">
    <source>
        <dbReference type="Proteomes" id="UP000501690"/>
    </source>
</evidence>
<dbReference type="InterPro" id="IPR051341">
    <property type="entry name" value="Zyg-11_UBL_adapter"/>
</dbReference>
<dbReference type="SMART" id="SM00367">
    <property type="entry name" value="LRR_CC"/>
    <property type="match status" value="6"/>
</dbReference>
<dbReference type="AlphaFoldDB" id="A0A4D6L9R3"/>
<dbReference type="InterPro" id="IPR006553">
    <property type="entry name" value="Leu-rich_rpt_Cys-con_subtyp"/>
</dbReference>
<reference evidence="1 2" key="1">
    <citation type="submission" date="2019-04" db="EMBL/GenBank/DDBJ databases">
        <title>An improved genome assembly and genetic linkage map for asparagus bean, Vigna unguiculata ssp. sesquipedialis.</title>
        <authorList>
            <person name="Xia Q."/>
            <person name="Zhang R."/>
            <person name="Dong Y."/>
        </authorList>
    </citation>
    <scope>NUCLEOTIDE SEQUENCE [LARGE SCALE GENOMIC DNA]</scope>
    <source>
        <tissue evidence="1">Leaf</tissue>
    </source>
</reference>
<dbReference type="Gene3D" id="3.80.10.10">
    <property type="entry name" value="Ribonuclease Inhibitor"/>
    <property type="match status" value="4"/>
</dbReference>
<dbReference type="SUPFAM" id="SSF52047">
    <property type="entry name" value="RNI-like"/>
    <property type="match status" value="2"/>
</dbReference>
<dbReference type="PANTHER" id="PTHR12904:SF23">
    <property type="entry name" value="PROTEIN ZER-1 HOMOLOG"/>
    <property type="match status" value="1"/>
</dbReference>
<dbReference type="EMBL" id="CP039346">
    <property type="protein sequence ID" value="QCD85124.1"/>
    <property type="molecule type" value="Genomic_DNA"/>
</dbReference>
<sequence>MKRESELVGLCIEAACESRESVEKWRMQRRSLDRLPSPVADALLRRLIARRLLYPSLLEVFKHSAEEVDVRDNGSVDEEWMAYLGAFRHLRYLNLADCHRITTSALWPITGMTTLQELDLSRCFKVNDAGISHLLSVPNLEKLRISETGVTAKGVKLLASLQNLSLLDLGGLPVDDVSLTSLQVLKRLQYIDLWGSKISNKGAAVLNMFPKLTHLNLAWTSVTKLPTLSSLEFLDMSNCTIDSILEDDKSPLVKLIFSGATFLNEAGAFSYANTNLVSFLDVAHTSLHKFFFLSKMKVIEHLNLSSCMMGDDSVEMVACIGGNLKSLNLSGTRVSSAGLGILAGHVPNLEILSLSKTPVDDTGISFISMMPSLKDVDLSNTNIKGFLHQGKVDVDSSLSLMALQNLKLERLNLEHTQVRDEALYPLSSLLELRYLSLKSASLADVSLYYLSSIPKLTNLSVCDAVLTNYGIDIFKAPETLKLLDLRGCWLLTEDSILSFCRHHPQVEVLHELGTVYPFNQNGPNHSSPSRSTSRTVQMAKKKDPVPVLPYLADQRLKYSRDELLALQFASFPLASSTVDTWDVVKDCFYLVVSAGSQKQRVLSVSGIPSQPQFTSISTRLMIPVMCKILCFYYQPDRGQAANGRKGSNDTIIII</sequence>
<evidence type="ECO:0000313" key="1">
    <source>
        <dbReference type="EMBL" id="QCD85124.1"/>
    </source>
</evidence>
<keyword evidence="2" id="KW-1185">Reference proteome</keyword>
<accession>A0A4D6L9R3</accession>
<organism evidence="1 2">
    <name type="scientific">Vigna unguiculata</name>
    <name type="common">Cowpea</name>
    <dbReference type="NCBI Taxonomy" id="3917"/>
    <lineage>
        <taxon>Eukaryota</taxon>
        <taxon>Viridiplantae</taxon>
        <taxon>Streptophyta</taxon>
        <taxon>Embryophyta</taxon>
        <taxon>Tracheophyta</taxon>
        <taxon>Spermatophyta</taxon>
        <taxon>Magnoliopsida</taxon>
        <taxon>eudicotyledons</taxon>
        <taxon>Gunneridae</taxon>
        <taxon>Pentapetalae</taxon>
        <taxon>rosids</taxon>
        <taxon>fabids</taxon>
        <taxon>Fabales</taxon>
        <taxon>Fabaceae</taxon>
        <taxon>Papilionoideae</taxon>
        <taxon>50 kb inversion clade</taxon>
        <taxon>NPAAA clade</taxon>
        <taxon>indigoferoid/millettioid clade</taxon>
        <taxon>Phaseoleae</taxon>
        <taxon>Vigna</taxon>
    </lineage>
</organism>
<protein>
    <submittedName>
        <fullName evidence="1">F-box and leucine-rich repeat protein 13</fullName>
    </submittedName>
</protein>
<dbReference type="PANTHER" id="PTHR12904">
    <property type="match status" value="1"/>
</dbReference>
<dbReference type="InterPro" id="IPR001611">
    <property type="entry name" value="Leu-rich_rpt"/>
</dbReference>
<gene>
    <name evidence="1" type="ORF">DEO72_LG2g5483</name>
</gene>
<dbReference type="Proteomes" id="UP000501690">
    <property type="component" value="Linkage Group LG2"/>
</dbReference>
<dbReference type="InterPro" id="IPR032675">
    <property type="entry name" value="LRR_dom_sf"/>
</dbReference>
<name>A0A4D6L9R3_VIGUN</name>
<proteinExistence type="predicted"/>
<dbReference type="Pfam" id="PF13516">
    <property type="entry name" value="LRR_6"/>
    <property type="match status" value="1"/>
</dbReference>